<organism evidence="2">
    <name type="scientific">Utricularia reniformis</name>
    <dbReference type="NCBI Taxonomy" id="192314"/>
    <lineage>
        <taxon>Eukaryota</taxon>
        <taxon>Viridiplantae</taxon>
        <taxon>Streptophyta</taxon>
        <taxon>Embryophyta</taxon>
        <taxon>Tracheophyta</taxon>
        <taxon>Spermatophyta</taxon>
        <taxon>Magnoliopsida</taxon>
        <taxon>eudicotyledons</taxon>
        <taxon>Gunneridae</taxon>
        <taxon>Pentapetalae</taxon>
        <taxon>asterids</taxon>
        <taxon>lamiids</taxon>
        <taxon>Lamiales</taxon>
        <taxon>Lentibulariaceae</taxon>
        <taxon>Utricularia</taxon>
    </lineage>
</organism>
<proteinExistence type="predicted"/>
<evidence type="ECO:0000313" key="2">
    <source>
        <dbReference type="EMBL" id="ART31990.1"/>
    </source>
</evidence>
<dbReference type="AlphaFoldDB" id="A0A1Y0B3L1"/>
<name>A0A1Y0B3L1_9LAMI</name>
<feature type="region of interest" description="Disordered" evidence="1">
    <location>
        <begin position="1"/>
        <end position="30"/>
    </location>
</feature>
<feature type="compositionally biased region" description="Polar residues" evidence="1">
    <location>
        <begin position="1"/>
        <end position="16"/>
    </location>
</feature>
<dbReference type="EMBL" id="KY774314">
    <property type="protein sequence ID" value="ART31990.1"/>
    <property type="molecule type" value="Genomic_DNA"/>
</dbReference>
<reference evidence="2" key="1">
    <citation type="submission" date="2017-03" db="EMBL/GenBank/DDBJ databases">
        <title>The mitochondrial genome of the carnivorous plant Utricularia reniformis (Lentibulariaceae): structure, comparative analysis and evolutionary landmarks.</title>
        <authorList>
            <person name="Silva S.R."/>
            <person name="Alvarenga D.O."/>
            <person name="Michael T.P."/>
            <person name="Miranda V.F.O."/>
            <person name="Varani A.M."/>
        </authorList>
    </citation>
    <scope>NUCLEOTIDE SEQUENCE</scope>
</reference>
<accession>A0A1Y0B3L1</accession>
<evidence type="ECO:0000256" key="1">
    <source>
        <dbReference type="SAM" id="MobiDB-lite"/>
    </source>
</evidence>
<geneLocation type="mitochondrion" evidence="2"/>
<protein>
    <submittedName>
        <fullName evidence="2">Uncharacterized protein</fullName>
    </submittedName>
</protein>
<sequence length="71" mass="8124">MPMTHGSLTSRIQTAGSERGRKKKKNEQERLEKALFQRSQRASLEVLHCHSRSILEKKGIPYLSTRESSEA</sequence>
<gene>
    <name evidence="2" type="ORF">AEK19_MT1819</name>
</gene>
<keyword evidence="2" id="KW-0496">Mitochondrion</keyword>